<reference evidence="3 4" key="1">
    <citation type="submission" date="2021-06" db="EMBL/GenBank/DDBJ databases">
        <authorList>
            <person name="Kallberg Y."/>
            <person name="Tangrot J."/>
            <person name="Rosling A."/>
        </authorList>
    </citation>
    <scope>NUCLEOTIDE SEQUENCE [LARGE SCALE GENOMIC DNA]</scope>
    <source>
        <strain evidence="3 4">120-4 pot B 10/14</strain>
    </source>
</reference>
<feature type="compositionally biased region" description="Basic and acidic residues" evidence="2">
    <location>
        <begin position="118"/>
        <end position="136"/>
    </location>
</feature>
<protein>
    <submittedName>
        <fullName evidence="3">38761_t:CDS:1</fullName>
    </submittedName>
</protein>
<keyword evidence="1" id="KW-0175">Coiled coil</keyword>
<sequence length="214" mass="25205">MEITIPKGKDRSEELKNFKEEMTKAIKEAEVMLRIREENKKKSEDDSELNQARTVAFQEIEKSMNERGLKVKDLGQYSNYQERINSLGEVEEPKPKREDNYRSLNNPYPPRGQPSYRFPDKSDFPKAEPERIFDRRDEPRELVDEIRREQLNNTSLHKLISVLETRNKELEEDIQALTLKVNTPQVSRIKQAIFGKDKQYEVQVETPPKNNKGN</sequence>
<feature type="compositionally biased region" description="Basic and acidic residues" evidence="2">
    <location>
        <begin position="91"/>
        <end position="101"/>
    </location>
</feature>
<proteinExistence type="predicted"/>
<evidence type="ECO:0000313" key="4">
    <source>
        <dbReference type="Proteomes" id="UP000789901"/>
    </source>
</evidence>
<evidence type="ECO:0000313" key="3">
    <source>
        <dbReference type="EMBL" id="CAG8641407.1"/>
    </source>
</evidence>
<evidence type="ECO:0000256" key="1">
    <source>
        <dbReference type="SAM" id="Coils"/>
    </source>
</evidence>
<dbReference type="EMBL" id="CAJVQB010004629">
    <property type="protein sequence ID" value="CAG8641407.1"/>
    <property type="molecule type" value="Genomic_DNA"/>
</dbReference>
<comment type="caution">
    <text evidence="3">The sequence shown here is derived from an EMBL/GenBank/DDBJ whole genome shotgun (WGS) entry which is preliminary data.</text>
</comment>
<evidence type="ECO:0000256" key="2">
    <source>
        <dbReference type="SAM" id="MobiDB-lite"/>
    </source>
</evidence>
<dbReference type="Proteomes" id="UP000789901">
    <property type="component" value="Unassembled WGS sequence"/>
</dbReference>
<feature type="coiled-coil region" evidence="1">
    <location>
        <begin position="19"/>
        <end position="46"/>
    </location>
</feature>
<organism evidence="3 4">
    <name type="scientific">Gigaspora margarita</name>
    <dbReference type="NCBI Taxonomy" id="4874"/>
    <lineage>
        <taxon>Eukaryota</taxon>
        <taxon>Fungi</taxon>
        <taxon>Fungi incertae sedis</taxon>
        <taxon>Mucoromycota</taxon>
        <taxon>Glomeromycotina</taxon>
        <taxon>Glomeromycetes</taxon>
        <taxon>Diversisporales</taxon>
        <taxon>Gigasporaceae</taxon>
        <taxon>Gigaspora</taxon>
    </lineage>
</organism>
<feature type="region of interest" description="Disordered" evidence="2">
    <location>
        <begin position="83"/>
        <end position="136"/>
    </location>
</feature>
<accession>A0ABN7UNP7</accession>
<feature type="coiled-coil region" evidence="1">
    <location>
        <begin position="153"/>
        <end position="180"/>
    </location>
</feature>
<keyword evidence="4" id="KW-1185">Reference proteome</keyword>
<gene>
    <name evidence="3" type="ORF">GMARGA_LOCUS8864</name>
</gene>
<name>A0ABN7UNP7_GIGMA</name>